<keyword evidence="2" id="KW-0472">Membrane</keyword>
<organism evidence="3">
    <name type="scientific">Hexamita inflata</name>
    <dbReference type="NCBI Taxonomy" id="28002"/>
    <lineage>
        <taxon>Eukaryota</taxon>
        <taxon>Metamonada</taxon>
        <taxon>Diplomonadida</taxon>
        <taxon>Hexamitidae</taxon>
        <taxon>Hexamitinae</taxon>
        <taxon>Hexamita</taxon>
    </lineage>
</organism>
<evidence type="ECO:0000313" key="3">
    <source>
        <dbReference type="EMBL" id="CAI9954517.1"/>
    </source>
</evidence>
<keyword evidence="1" id="KW-0175">Coiled coil</keyword>
<evidence type="ECO:0000313" key="4">
    <source>
        <dbReference type="EMBL" id="CAL6023716.1"/>
    </source>
</evidence>
<dbReference type="AlphaFoldDB" id="A0AA86QE21"/>
<evidence type="ECO:0000256" key="2">
    <source>
        <dbReference type="SAM" id="Phobius"/>
    </source>
</evidence>
<sequence length="515" mass="59353">MYLLKNCSDLRSIFVKHFIRKSFSTLMYSTLVAASLQFIFACFMFYSSGITQHPLQVGCIFVFGPIISLMLVYSQASPLRIVLCLLLAYIQKPVPIFHIQYDKNSLYFVGYATAFIFCTHQTQKSSPATYQIRSRRSAFRVAMNALPLIYIPLCLFVLKNNQILQILYIKILTQFTESFLHQMLSETIPELQNVQTLSACCLNLSVYLGARLNDNIAYLKSFFNKDPSGQLQYGSKIDSFVLFHIIAAVQRSVLLQSSIQIPDLQKAARALQPIGHIHTSSETLTSELAFLDFLFYVIFELSARLFRSQPQLDSLQKLMQTFSSIYEPQLIQQLQIQTGEEIQYNEVANEFGLNLNQDGTDFEATEQNVNNFEAKNFSNLKISNFTVLKAFILRQITINDLLQNNFREKMNNFEEQRLRMKETKAKKRSQMIINFITVRWARDLLTQICSQQEDTSVLRRTIGVFTDIMIKMKDKNIYNIKITTNELWQFINNCAAEKRTPEINMAVLVAKGCLE</sequence>
<name>A0AA86QE21_9EUKA</name>
<dbReference type="Proteomes" id="UP001642409">
    <property type="component" value="Unassembled WGS sequence"/>
</dbReference>
<feature type="transmembrane region" description="Helical" evidence="2">
    <location>
        <begin position="53"/>
        <end position="72"/>
    </location>
</feature>
<feature type="transmembrane region" description="Helical" evidence="2">
    <location>
        <begin position="26"/>
        <end position="47"/>
    </location>
</feature>
<feature type="coiled-coil region" evidence="1">
    <location>
        <begin position="403"/>
        <end position="430"/>
    </location>
</feature>
<keyword evidence="2" id="KW-1133">Transmembrane helix</keyword>
<evidence type="ECO:0000313" key="5">
    <source>
        <dbReference type="Proteomes" id="UP001642409"/>
    </source>
</evidence>
<keyword evidence="2 3" id="KW-0812">Transmembrane</keyword>
<reference evidence="4 5" key="2">
    <citation type="submission" date="2024-07" db="EMBL/GenBank/DDBJ databases">
        <authorList>
            <person name="Akdeniz Z."/>
        </authorList>
    </citation>
    <scope>NUCLEOTIDE SEQUENCE [LARGE SCALE GENOMIC DNA]</scope>
</reference>
<dbReference type="EMBL" id="CAXDID020000094">
    <property type="protein sequence ID" value="CAL6023716.1"/>
    <property type="molecule type" value="Genomic_DNA"/>
</dbReference>
<accession>A0AA86QE21</accession>
<keyword evidence="5" id="KW-1185">Reference proteome</keyword>
<gene>
    <name evidence="4" type="ORF">HINF_LOCUS29267</name>
    <name evidence="3" type="ORF">HINF_LOCUS42162</name>
</gene>
<evidence type="ECO:0000256" key="1">
    <source>
        <dbReference type="SAM" id="Coils"/>
    </source>
</evidence>
<reference evidence="3" key="1">
    <citation type="submission" date="2023-06" db="EMBL/GenBank/DDBJ databases">
        <authorList>
            <person name="Kurt Z."/>
        </authorList>
    </citation>
    <scope>NUCLEOTIDE SEQUENCE</scope>
</reference>
<protein>
    <submittedName>
        <fullName evidence="3">Transmembrane domain-containing protein</fullName>
    </submittedName>
    <submittedName>
        <fullName evidence="4">Transmembrane_domain-containing protein</fullName>
    </submittedName>
</protein>
<comment type="caution">
    <text evidence="3">The sequence shown here is derived from an EMBL/GenBank/DDBJ whole genome shotgun (WGS) entry which is preliminary data.</text>
</comment>
<dbReference type="EMBL" id="CATOUU010000849">
    <property type="protein sequence ID" value="CAI9954517.1"/>
    <property type="molecule type" value="Genomic_DNA"/>
</dbReference>
<proteinExistence type="predicted"/>